<evidence type="ECO:0000313" key="2">
    <source>
        <dbReference type="Proteomes" id="UP000007797"/>
    </source>
</evidence>
<dbReference type="RefSeq" id="XP_004367210.1">
    <property type="nucleotide sequence ID" value="XM_004367153.1"/>
</dbReference>
<dbReference type="KEGG" id="dfa:DFA_07348"/>
<dbReference type="OrthoDB" id="10375585at2759"/>
<accession>F4PW63</accession>
<name>F4PW63_CACFS</name>
<keyword evidence="2" id="KW-1185">Reference proteome</keyword>
<dbReference type="EMBL" id="GL883013">
    <property type="protein sequence ID" value="EGG20227.1"/>
    <property type="molecule type" value="Genomic_DNA"/>
</dbReference>
<reference evidence="2" key="1">
    <citation type="journal article" date="2011" name="Genome Res.">
        <title>Phylogeny-wide analysis of social amoeba genomes highlights ancient origins for complex intercellular communication.</title>
        <authorList>
            <person name="Heidel A.J."/>
            <person name="Lawal H.M."/>
            <person name="Felder M."/>
            <person name="Schilde C."/>
            <person name="Helps N.R."/>
            <person name="Tunggal B."/>
            <person name="Rivero F."/>
            <person name="John U."/>
            <person name="Schleicher M."/>
            <person name="Eichinger L."/>
            <person name="Platzer M."/>
            <person name="Noegel A.A."/>
            <person name="Schaap P."/>
            <person name="Gloeckner G."/>
        </authorList>
    </citation>
    <scope>NUCLEOTIDE SEQUENCE [LARGE SCALE GENOMIC DNA]</scope>
    <source>
        <strain evidence="2">SH3</strain>
    </source>
</reference>
<dbReference type="OMA" id="TKIAGCI"/>
<proteinExistence type="predicted"/>
<dbReference type="GeneID" id="14872368"/>
<protein>
    <submittedName>
        <fullName evidence="1">Uncharacterized protein</fullName>
    </submittedName>
</protein>
<sequence length="77" mass="8604">MSNLFKLARRTLFNNRQQLLRGGDHGHGHGHGPEYGFSPSIQKGLSLTTKIVGCVVFFYVPFLSMSHQKAKREATSD</sequence>
<dbReference type="Proteomes" id="UP000007797">
    <property type="component" value="Unassembled WGS sequence"/>
</dbReference>
<dbReference type="AlphaFoldDB" id="F4PW63"/>
<evidence type="ECO:0000313" key="1">
    <source>
        <dbReference type="EMBL" id="EGG20227.1"/>
    </source>
</evidence>
<organism evidence="1 2">
    <name type="scientific">Cavenderia fasciculata</name>
    <name type="common">Slime mold</name>
    <name type="synonym">Dictyostelium fasciculatum</name>
    <dbReference type="NCBI Taxonomy" id="261658"/>
    <lineage>
        <taxon>Eukaryota</taxon>
        <taxon>Amoebozoa</taxon>
        <taxon>Evosea</taxon>
        <taxon>Eumycetozoa</taxon>
        <taxon>Dictyostelia</taxon>
        <taxon>Acytosteliales</taxon>
        <taxon>Cavenderiaceae</taxon>
        <taxon>Cavenderia</taxon>
    </lineage>
</organism>
<gene>
    <name evidence="1" type="ORF">DFA_07348</name>
</gene>